<evidence type="ECO:0000313" key="4">
    <source>
        <dbReference type="Proteomes" id="UP000050378"/>
    </source>
</evidence>
<dbReference type="RefSeq" id="WP_054552125.1">
    <property type="nucleotide sequence ID" value="NZ_JAQPZS010000005.1"/>
</dbReference>
<dbReference type="InterPro" id="IPR013879">
    <property type="entry name" value="DUF1761"/>
</dbReference>
<comment type="caution">
    <text evidence="2">The sequence shown here is derived from an EMBL/GenBank/DDBJ whole genome shotgun (WGS) entry which is preliminary data.</text>
</comment>
<evidence type="ECO:0000313" key="5">
    <source>
        <dbReference type="Proteomes" id="UP001377972"/>
    </source>
</evidence>
<reference evidence="3 5" key="2">
    <citation type="submission" date="2023-01" db="EMBL/GenBank/DDBJ databases">
        <title>Trichodesmium-associated heterotrophic epibiont bacteria.</title>
        <authorList>
            <person name="Cleveland C.S."/>
            <person name="Webb E.A."/>
        </authorList>
    </citation>
    <scope>NUCLEOTIDE SEQUENCE [LARGE SCALE GENOMIC DNA]</scope>
    <source>
        <strain evidence="3 5">USCH2</strain>
    </source>
</reference>
<accession>A0A0P7DX67</accession>
<sequence>MHFYQLNFFAIFFAGLASFLLGIVWYSPWLFKRIWMESCGLTELDLQQINPFKVFGSSLILCCLISFSFSLFVGPNVAVGVAVGTGFIIGLCWVSLAIGIGYIFEQRPLKLFLVNSGYAILQFSLIGLVLGLWS</sequence>
<reference evidence="2 4" key="1">
    <citation type="submission" date="2015-09" db="EMBL/GenBank/DDBJ databases">
        <title>Draft Genome Sequence of Pseudoalteromonas lipolytica UCD-48B.</title>
        <authorList>
            <person name="Krusor M."/>
            <person name="Coil D.A."/>
            <person name="Lang J.M."/>
            <person name="Eisen J.A."/>
            <person name="Alexiev A."/>
        </authorList>
    </citation>
    <scope>NUCLEOTIDE SEQUENCE [LARGE SCALE GENOMIC DNA]</scope>
    <source>
        <strain evidence="2 4">UCD-48B</strain>
    </source>
</reference>
<organism evidence="2 4">
    <name type="scientific">Pseudoalteromonas lipolytica</name>
    <dbReference type="NCBI Taxonomy" id="570156"/>
    <lineage>
        <taxon>Bacteria</taxon>
        <taxon>Pseudomonadati</taxon>
        <taxon>Pseudomonadota</taxon>
        <taxon>Gammaproteobacteria</taxon>
        <taxon>Alteromonadales</taxon>
        <taxon>Pseudoalteromonadaceae</taxon>
        <taxon>Pseudoalteromonas</taxon>
    </lineage>
</organism>
<feature type="transmembrane region" description="Helical" evidence="1">
    <location>
        <begin position="111"/>
        <end position="133"/>
    </location>
</feature>
<dbReference type="EMBL" id="LJTC01000003">
    <property type="protein sequence ID" value="KPM84467.1"/>
    <property type="molecule type" value="Genomic_DNA"/>
</dbReference>
<feature type="transmembrane region" description="Helical" evidence="1">
    <location>
        <begin position="52"/>
        <end position="73"/>
    </location>
</feature>
<dbReference type="STRING" id="570156.AOG27_06115"/>
<keyword evidence="5" id="KW-1185">Reference proteome</keyword>
<keyword evidence="1" id="KW-0472">Membrane</keyword>
<evidence type="ECO:0000256" key="1">
    <source>
        <dbReference type="SAM" id="Phobius"/>
    </source>
</evidence>
<dbReference type="Pfam" id="PF08570">
    <property type="entry name" value="DUF1761"/>
    <property type="match status" value="1"/>
</dbReference>
<feature type="transmembrane region" description="Helical" evidence="1">
    <location>
        <begin position="79"/>
        <end position="104"/>
    </location>
</feature>
<evidence type="ECO:0000313" key="2">
    <source>
        <dbReference type="EMBL" id="KPM84467.1"/>
    </source>
</evidence>
<dbReference type="Proteomes" id="UP000050378">
    <property type="component" value="Unassembled WGS sequence"/>
</dbReference>
<dbReference type="PATRIC" id="fig|570156.3.peg.2211"/>
<dbReference type="OrthoDB" id="333057at2"/>
<keyword evidence="1" id="KW-1133">Transmembrane helix</keyword>
<gene>
    <name evidence="2" type="ORF">AOG27_06115</name>
    <name evidence="3" type="ORF">PQI24_07085</name>
</gene>
<keyword evidence="1" id="KW-0812">Transmembrane</keyword>
<protein>
    <submittedName>
        <fullName evidence="3">DUF1761 domain-containing protein</fullName>
    </submittedName>
</protein>
<dbReference type="AlphaFoldDB" id="A0A0P7DX67"/>
<proteinExistence type="predicted"/>
<evidence type="ECO:0000313" key="3">
    <source>
        <dbReference type="EMBL" id="MEJ6495789.1"/>
    </source>
</evidence>
<dbReference type="EMBL" id="JAQPZS010000005">
    <property type="protein sequence ID" value="MEJ6495789.1"/>
    <property type="molecule type" value="Genomic_DNA"/>
</dbReference>
<dbReference type="Proteomes" id="UP001377972">
    <property type="component" value="Unassembled WGS sequence"/>
</dbReference>
<name>A0A0P7DX67_9GAMM</name>
<feature type="transmembrane region" description="Helical" evidence="1">
    <location>
        <begin position="6"/>
        <end position="31"/>
    </location>
</feature>